<dbReference type="SUPFAM" id="SSF53955">
    <property type="entry name" value="Lysozyme-like"/>
    <property type="match status" value="1"/>
</dbReference>
<feature type="domain" description="Transglycosylase SLT" evidence="2">
    <location>
        <begin position="60"/>
        <end position="350"/>
    </location>
</feature>
<evidence type="ECO:0000313" key="4">
    <source>
        <dbReference type="Proteomes" id="UP000234530"/>
    </source>
</evidence>
<sequence>MSSIDISSKGTGFQASRRAVAFGLLAAGLASCGPRIPGGSTGSSGGMAPPPRPVPNADYDRWVAGFRGRALSQGISAGTFDNAFAQGGGYLPDVIEKDQNQTEFTRTLQDYLAIAASDERVSKGRANLARYGSVLNAVEARYGVEPAVVVAVWGLESMYGERRGNIPVIAACSTLAWHGRRASFFEQQLVAALKILQNGDVAPAGMTGSWAGAMGHTQFIPTSYLLYAVDFTGDGRRDIWSNDPTDSLASTAAYLAKSGWQRGVPWGVEVRLPSGFSGPVGRGSTRSPSAWAAMGVRSMSGGTVPDYGPASIITPQGRSGPAFMTFRNFTAITRYNNSENYVIGVGHLSDRLRGGGAIQGNFPPDKYGLTIDDRKRMQQRLTAMGYDTKGSDGVVGPATREAISAFQAARGMAVTGEPSVQLLQMLG</sequence>
<dbReference type="Proteomes" id="UP000234530">
    <property type="component" value="Chromosome"/>
</dbReference>
<dbReference type="GO" id="GO:0009253">
    <property type="term" value="P:peptidoglycan catabolic process"/>
    <property type="evidence" value="ECO:0007669"/>
    <property type="project" value="TreeGrafter"/>
</dbReference>
<dbReference type="Gene3D" id="1.10.101.10">
    <property type="entry name" value="PGBD-like superfamily/PGBD"/>
    <property type="match status" value="1"/>
</dbReference>
<protein>
    <submittedName>
        <fullName evidence="3">Lytic murein transglycosylase</fullName>
    </submittedName>
</protein>
<dbReference type="FunFam" id="1.10.8.350:FF:000001">
    <property type="entry name" value="Lytic murein transglycosylase B"/>
    <property type="match status" value="1"/>
</dbReference>
<gene>
    <name evidence="3" type="ORF">CX676_04105</name>
</gene>
<dbReference type="InterPro" id="IPR002477">
    <property type="entry name" value="Peptidoglycan-bd-like"/>
</dbReference>
<dbReference type="SUPFAM" id="SSF47090">
    <property type="entry name" value="PGBD-like"/>
    <property type="match status" value="1"/>
</dbReference>
<dbReference type="EMBL" id="CP025430">
    <property type="protein sequence ID" value="AUH63448.1"/>
    <property type="molecule type" value="Genomic_DNA"/>
</dbReference>
<dbReference type="GO" id="GO:0008933">
    <property type="term" value="F:peptidoglycan lytic transglycosylase activity"/>
    <property type="evidence" value="ECO:0007669"/>
    <property type="project" value="TreeGrafter"/>
</dbReference>
<dbReference type="NCBIfam" id="TIGR02283">
    <property type="entry name" value="MltB_2"/>
    <property type="match status" value="1"/>
</dbReference>
<dbReference type="Gene3D" id="1.10.8.350">
    <property type="entry name" value="Bacterial muramidase"/>
    <property type="match status" value="1"/>
</dbReference>
<dbReference type="Gene3D" id="1.10.530.10">
    <property type="match status" value="1"/>
</dbReference>
<name>A0A2H5EVW1_9RHOB</name>
<keyword evidence="4" id="KW-1185">Reference proteome</keyword>
<proteinExistence type="predicted"/>
<dbReference type="Pfam" id="PF13406">
    <property type="entry name" value="SLT_2"/>
    <property type="match status" value="1"/>
</dbReference>
<accession>A0A2H5EVW1</accession>
<reference evidence="3 4" key="1">
    <citation type="journal article" date="2013" name="Antonie Van Leeuwenhoek">
        <title>Paracoccus zhejiangensis sp. nov., isolated from activated sludge in wastewater-treatment system.</title>
        <authorList>
            <person name="Wu Z.G."/>
            <person name="Zhang D.F."/>
            <person name="Liu Y.L."/>
            <person name="Wang F."/>
            <person name="Jiang X."/>
            <person name="Li C."/>
            <person name="Li S.P."/>
            <person name="Hong Q."/>
            <person name="Li W.J."/>
        </authorList>
    </citation>
    <scope>NUCLEOTIDE SEQUENCE [LARGE SCALE GENOMIC DNA]</scope>
    <source>
        <strain evidence="3 4">J6</strain>
    </source>
</reference>
<evidence type="ECO:0000313" key="3">
    <source>
        <dbReference type="EMBL" id="AUH63448.1"/>
    </source>
</evidence>
<organism evidence="3 4">
    <name type="scientific">Paracoccus zhejiangensis</name>
    <dbReference type="NCBI Taxonomy" id="1077935"/>
    <lineage>
        <taxon>Bacteria</taxon>
        <taxon>Pseudomonadati</taxon>
        <taxon>Pseudomonadota</taxon>
        <taxon>Alphaproteobacteria</taxon>
        <taxon>Rhodobacterales</taxon>
        <taxon>Paracoccaceae</taxon>
        <taxon>Paracoccus</taxon>
    </lineage>
</organism>
<dbReference type="KEGG" id="pzh:CX676_04105"/>
<dbReference type="Pfam" id="PF01471">
    <property type="entry name" value="PG_binding_1"/>
    <property type="match status" value="1"/>
</dbReference>
<dbReference type="PANTHER" id="PTHR30163:SF8">
    <property type="entry name" value="LYTIC MUREIN TRANSGLYCOSYLASE"/>
    <property type="match status" value="1"/>
</dbReference>
<dbReference type="InterPro" id="IPR043426">
    <property type="entry name" value="MltB-like"/>
</dbReference>
<dbReference type="AlphaFoldDB" id="A0A2H5EVW1"/>
<dbReference type="InterPro" id="IPR011970">
    <property type="entry name" value="MltB_2"/>
</dbReference>
<dbReference type="PANTHER" id="PTHR30163">
    <property type="entry name" value="MEMBRANE-BOUND LYTIC MUREIN TRANSGLYCOSYLASE B"/>
    <property type="match status" value="1"/>
</dbReference>
<dbReference type="OrthoDB" id="9808544at2"/>
<dbReference type="InterPro" id="IPR031304">
    <property type="entry name" value="SLT_2"/>
</dbReference>
<evidence type="ECO:0000259" key="1">
    <source>
        <dbReference type="Pfam" id="PF01471"/>
    </source>
</evidence>
<dbReference type="InterPro" id="IPR036366">
    <property type="entry name" value="PGBDSf"/>
</dbReference>
<dbReference type="InterPro" id="IPR036365">
    <property type="entry name" value="PGBD-like_sf"/>
</dbReference>
<feature type="domain" description="Peptidoglycan binding-like" evidence="1">
    <location>
        <begin position="372"/>
        <end position="426"/>
    </location>
</feature>
<dbReference type="InterPro" id="IPR023346">
    <property type="entry name" value="Lysozyme-like_dom_sf"/>
</dbReference>
<dbReference type="CDD" id="cd13399">
    <property type="entry name" value="Slt35-like"/>
    <property type="match status" value="1"/>
</dbReference>
<evidence type="ECO:0000259" key="2">
    <source>
        <dbReference type="Pfam" id="PF13406"/>
    </source>
</evidence>
<dbReference type="RefSeq" id="WP_101751490.1">
    <property type="nucleotide sequence ID" value="NZ_CP025430.1"/>
</dbReference>